<evidence type="ECO:0000313" key="3">
    <source>
        <dbReference type="Proteomes" id="UP000221011"/>
    </source>
</evidence>
<gene>
    <name evidence="2" type="ORF">KY5_2563</name>
</gene>
<sequence length="58" mass="6498">MGLFNRSDLSDDDLAQSMQLESEMAADAHLLGNHQREDAAHASLNENLDEAEQRGWSR</sequence>
<dbReference type="KEGG" id="sfk:KY5_2563"/>
<proteinExistence type="predicted"/>
<dbReference type="RefSeq" id="WP_159072519.1">
    <property type="nucleotide sequence ID" value="NZ_CP022685.1"/>
</dbReference>
<protein>
    <submittedName>
        <fullName evidence="2">Uncharacterized protein</fullName>
    </submittedName>
</protein>
<name>A0A291Q775_9ACTN</name>
<evidence type="ECO:0000313" key="2">
    <source>
        <dbReference type="EMBL" id="ATL27581.1"/>
    </source>
</evidence>
<keyword evidence="3" id="KW-1185">Reference proteome</keyword>
<reference evidence="2 3" key="1">
    <citation type="submission" date="2017-08" db="EMBL/GenBank/DDBJ databases">
        <title>Complete Genome Sequence of Streptomyces formicae KY5, the formicamycin producer.</title>
        <authorList>
            <person name="Holmes N.A."/>
            <person name="Devine R."/>
            <person name="Qin Z."/>
            <person name="Seipke R.F."/>
            <person name="Wilkinson B."/>
            <person name="Hutchings M.I."/>
        </authorList>
    </citation>
    <scope>NUCLEOTIDE SEQUENCE [LARGE SCALE GENOMIC DNA]</scope>
    <source>
        <strain evidence="2 3">KY5</strain>
    </source>
</reference>
<accession>A0A291Q775</accession>
<feature type="region of interest" description="Disordered" evidence="1">
    <location>
        <begin position="30"/>
        <end position="58"/>
    </location>
</feature>
<dbReference type="AlphaFoldDB" id="A0A291Q775"/>
<evidence type="ECO:0000256" key="1">
    <source>
        <dbReference type="SAM" id="MobiDB-lite"/>
    </source>
</evidence>
<organism evidence="2 3">
    <name type="scientific">Streptomyces formicae</name>
    <dbReference type="NCBI Taxonomy" id="1616117"/>
    <lineage>
        <taxon>Bacteria</taxon>
        <taxon>Bacillati</taxon>
        <taxon>Actinomycetota</taxon>
        <taxon>Actinomycetes</taxon>
        <taxon>Kitasatosporales</taxon>
        <taxon>Streptomycetaceae</taxon>
        <taxon>Streptomyces</taxon>
    </lineage>
</organism>
<dbReference type="EMBL" id="CP022685">
    <property type="protein sequence ID" value="ATL27581.1"/>
    <property type="molecule type" value="Genomic_DNA"/>
</dbReference>
<dbReference type="Proteomes" id="UP000221011">
    <property type="component" value="Chromosome"/>
</dbReference>